<evidence type="ECO:0000256" key="1">
    <source>
        <dbReference type="ARBA" id="ARBA00004141"/>
    </source>
</evidence>
<dbReference type="PANTHER" id="PTHR10796">
    <property type="entry name" value="PATCHED-RELATED"/>
    <property type="match status" value="1"/>
</dbReference>
<feature type="domain" description="SSD" evidence="7">
    <location>
        <begin position="380"/>
        <end position="540"/>
    </location>
</feature>
<evidence type="ECO:0000256" key="5">
    <source>
        <dbReference type="ARBA" id="ARBA00023136"/>
    </source>
</evidence>
<dbReference type="SUPFAM" id="SSF82866">
    <property type="entry name" value="Multidrug efflux transporter AcrB transmembrane domain"/>
    <property type="match status" value="2"/>
</dbReference>
<feature type="transmembrane region" description="Helical" evidence="6">
    <location>
        <begin position="797"/>
        <end position="816"/>
    </location>
</feature>
<dbReference type="PANTHER" id="PTHR10796:SF130">
    <property type="entry name" value="PATCHED DOMAIN-CONTAINING PROTEIN 3-LIKE PROTEIN"/>
    <property type="match status" value="1"/>
</dbReference>
<evidence type="ECO:0000256" key="2">
    <source>
        <dbReference type="ARBA" id="ARBA00005585"/>
    </source>
</evidence>
<gene>
    <name evidence="8" type="ORF">K0M31_000739</name>
</gene>
<name>A0AA40KWZ5_9HYME</name>
<evidence type="ECO:0000259" key="7">
    <source>
        <dbReference type="PROSITE" id="PS50156"/>
    </source>
</evidence>
<organism evidence="8 9">
    <name type="scientific">Melipona bicolor</name>
    <dbReference type="NCBI Taxonomy" id="60889"/>
    <lineage>
        <taxon>Eukaryota</taxon>
        <taxon>Metazoa</taxon>
        <taxon>Ecdysozoa</taxon>
        <taxon>Arthropoda</taxon>
        <taxon>Hexapoda</taxon>
        <taxon>Insecta</taxon>
        <taxon>Pterygota</taxon>
        <taxon>Neoptera</taxon>
        <taxon>Endopterygota</taxon>
        <taxon>Hymenoptera</taxon>
        <taxon>Apocrita</taxon>
        <taxon>Aculeata</taxon>
        <taxon>Apoidea</taxon>
        <taxon>Anthophila</taxon>
        <taxon>Apidae</taxon>
        <taxon>Melipona</taxon>
    </lineage>
</organism>
<keyword evidence="4 6" id="KW-1133">Transmembrane helix</keyword>
<keyword evidence="5 6" id="KW-0472">Membrane</keyword>
<evidence type="ECO:0000256" key="3">
    <source>
        <dbReference type="ARBA" id="ARBA00022692"/>
    </source>
</evidence>
<dbReference type="InterPro" id="IPR000731">
    <property type="entry name" value="SSD"/>
</dbReference>
<feature type="transmembrane region" description="Helical" evidence="6">
    <location>
        <begin position="921"/>
        <end position="947"/>
    </location>
</feature>
<protein>
    <recommendedName>
        <fullName evidence="7">SSD domain-containing protein</fullName>
    </recommendedName>
</protein>
<accession>A0AA40KWZ5</accession>
<evidence type="ECO:0000256" key="6">
    <source>
        <dbReference type="SAM" id="Phobius"/>
    </source>
</evidence>
<dbReference type="EMBL" id="JAHYIQ010000001">
    <property type="protein sequence ID" value="KAK1136174.1"/>
    <property type="molecule type" value="Genomic_DNA"/>
</dbReference>
<comment type="subcellular location">
    <subcellularLocation>
        <location evidence="1">Membrane</location>
        <topology evidence="1">Multi-pass membrane protein</topology>
    </subcellularLocation>
</comment>
<evidence type="ECO:0000256" key="4">
    <source>
        <dbReference type="ARBA" id="ARBA00022989"/>
    </source>
</evidence>
<sequence>MNGEEEGLDPAASANGDILLLKRRLQHLRAYKRPSPLAKIFLKDRPHYFLRWSHACCRTQPCAYKRSPAVDIRPSNDQNVAATRMEQHRGETRITWKRLKDLLLDLHLNSDRVFYWIGLSIGKRPWLWLLVCFCINCICAPGLCFWREEFDDIELFVPDDSVIRNDAAWVKTHFRDDFRYESIIVTAPNVLEPEVLRSISKIEQAVKSIVVDNNTWEDVCAGYFTWFNMDNKTDIFEDLEVTADILIELNNTMLKNGCIYQSIIQLWETSLMKDVRNLTKKEVLDDVNKAIRHKINGTILLDIAPLLAGILYDKRGRVRGANATILNWMLKKSNPNSANWELEFINRVLHSNITFPPGMEISAIASRSYIDSLHQILNSNLIVLCCGISLIAIYVMVMIGKCNALEQRIYLSIMGVFVVGQAILSSYGVCYYLGYSYGPIHSILPFLLLGIGVDNMFVIMQSLQSLSETDESTDIPTRIAKAVQQAGMSITVTSFTNIIAFAFGITTVMPTLRSFYAFATLGILFLYIYEVIFFVSCLVYDEKRLEARKDGCFCRPKLNWKPNDCSQRNTQQIIFENYIGLGITKITTKVIILLITAGLLCVNTWAVFQLEQNFDPLWYLNQDSYPIQFNNKLKQYFPKYGKRAAIYMTGVDYYEDRTSLSQLVEVLRHNQFINNSTLDPWFIAYEKWLNVTNKGDIESREEYYNILTEYLLLTKEGQAYIKDINFDKLPAGEYNITTSQIPIQHIMINTTSEQIQAMQLVRESVQATNFSHGHDYIAIFSPDYVSWTANKVIGEELTRNLGLEIVTIGIVILIFLRNLRASFWVICCVFFTLIDLLGTMYFLNLTIEMSSSIMILLCAGLAVDYAAHMGLEFVRAKGSRAERAIATLSIIGPAVFNGGLSTFLAFVLLGSSEAYLFNTFFKLFTCVVIFGLFHGLLFLPVILSIVGPEERVSKEKKETVVREHNGYCNVPLSQNEREAGIGTAK</sequence>
<reference evidence="8" key="1">
    <citation type="submission" date="2021-10" db="EMBL/GenBank/DDBJ databases">
        <title>Melipona bicolor Genome sequencing and assembly.</title>
        <authorList>
            <person name="Araujo N.S."/>
            <person name="Arias M.C."/>
        </authorList>
    </citation>
    <scope>NUCLEOTIDE SEQUENCE</scope>
    <source>
        <strain evidence="8">USP_2M_L1-L4_2017</strain>
        <tissue evidence="8">Whole body</tissue>
    </source>
</reference>
<dbReference type="PROSITE" id="PS50156">
    <property type="entry name" value="SSD"/>
    <property type="match status" value="2"/>
</dbReference>
<dbReference type="InterPro" id="IPR053958">
    <property type="entry name" value="HMGCR/SNAP/NPC1-like_SSD"/>
</dbReference>
<dbReference type="AlphaFoldDB" id="A0AA40KWZ5"/>
<feature type="transmembrane region" description="Helical" evidence="6">
    <location>
        <begin position="409"/>
        <end position="434"/>
    </location>
</feature>
<feature type="transmembrane region" description="Helical" evidence="6">
    <location>
        <begin position="486"/>
        <end position="509"/>
    </location>
</feature>
<keyword evidence="9" id="KW-1185">Reference proteome</keyword>
<dbReference type="InterPro" id="IPR004869">
    <property type="entry name" value="MMPL_dom"/>
</dbReference>
<feature type="transmembrane region" description="Helical" evidence="6">
    <location>
        <begin position="440"/>
        <end position="459"/>
    </location>
</feature>
<feature type="transmembrane region" description="Helical" evidence="6">
    <location>
        <begin position="888"/>
        <end position="909"/>
    </location>
</feature>
<proteinExistence type="inferred from homology"/>
<dbReference type="GO" id="GO:0016020">
    <property type="term" value="C:membrane"/>
    <property type="evidence" value="ECO:0007669"/>
    <property type="project" value="UniProtKB-SubCell"/>
</dbReference>
<evidence type="ECO:0000313" key="8">
    <source>
        <dbReference type="EMBL" id="KAK1136174.1"/>
    </source>
</evidence>
<dbReference type="Proteomes" id="UP001177670">
    <property type="component" value="Unassembled WGS sequence"/>
</dbReference>
<feature type="transmembrane region" description="Helical" evidence="6">
    <location>
        <begin position="515"/>
        <end position="540"/>
    </location>
</feature>
<feature type="domain" description="SSD" evidence="7">
    <location>
        <begin position="842"/>
        <end position="945"/>
    </location>
</feature>
<keyword evidence="3 6" id="KW-0812">Transmembrane</keyword>
<feature type="transmembrane region" description="Helical" evidence="6">
    <location>
        <begin position="590"/>
        <end position="608"/>
    </location>
</feature>
<comment type="similarity">
    <text evidence="2">Belongs to the patched family.</text>
</comment>
<feature type="transmembrane region" description="Helical" evidence="6">
    <location>
        <begin position="823"/>
        <end position="843"/>
    </location>
</feature>
<dbReference type="Gene3D" id="1.20.1640.10">
    <property type="entry name" value="Multidrug efflux transporter AcrB transmembrane domain"/>
    <property type="match status" value="2"/>
</dbReference>
<dbReference type="InterPro" id="IPR051697">
    <property type="entry name" value="Patched_domain-protein"/>
</dbReference>
<feature type="transmembrane region" description="Helical" evidence="6">
    <location>
        <begin position="849"/>
        <end position="867"/>
    </location>
</feature>
<dbReference type="Pfam" id="PF03176">
    <property type="entry name" value="MMPL"/>
    <property type="match status" value="1"/>
</dbReference>
<feature type="transmembrane region" description="Helical" evidence="6">
    <location>
        <begin position="376"/>
        <end position="397"/>
    </location>
</feature>
<evidence type="ECO:0000313" key="9">
    <source>
        <dbReference type="Proteomes" id="UP001177670"/>
    </source>
</evidence>
<comment type="caution">
    <text evidence="8">The sequence shown here is derived from an EMBL/GenBank/DDBJ whole genome shotgun (WGS) entry which is preliminary data.</text>
</comment>
<dbReference type="Pfam" id="PF12349">
    <property type="entry name" value="Sterol-sensing"/>
    <property type="match status" value="1"/>
</dbReference>